<evidence type="ECO:0000256" key="6">
    <source>
        <dbReference type="ARBA" id="ARBA00023136"/>
    </source>
</evidence>
<keyword evidence="5 8" id="KW-1133">Transmembrane helix</keyword>
<feature type="transmembrane region" description="Helical" evidence="8">
    <location>
        <begin position="225"/>
        <end position="251"/>
    </location>
</feature>
<organism evidence="9 10">
    <name type="scientific">Virgibacillus pantothenticus</name>
    <dbReference type="NCBI Taxonomy" id="1473"/>
    <lineage>
        <taxon>Bacteria</taxon>
        <taxon>Bacillati</taxon>
        <taxon>Bacillota</taxon>
        <taxon>Bacilli</taxon>
        <taxon>Bacillales</taxon>
        <taxon>Bacillaceae</taxon>
        <taxon>Virgibacillus</taxon>
    </lineage>
</organism>
<evidence type="ECO:0000256" key="7">
    <source>
        <dbReference type="RuleBase" id="RU000477"/>
    </source>
</evidence>
<dbReference type="CDD" id="cd00333">
    <property type="entry name" value="MIP"/>
    <property type="match status" value="1"/>
</dbReference>
<dbReference type="GeneID" id="66871894"/>
<evidence type="ECO:0000256" key="4">
    <source>
        <dbReference type="ARBA" id="ARBA00022692"/>
    </source>
</evidence>
<feature type="transmembrane region" description="Helical" evidence="8">
    <location>
        <begin position="143"/>
        <end position="165"/>
    </location>
</feature>
<dbReference type="InterPro" id="IPR023271">
    <property type="entry name" value="Aquaporin-like"/>
</dbReference>
<dbReference type="NCBIfam" id="TIGR00861">
    <property type="entry name" value="MIP"/>
    <property type="match status" value="1"/>
</dbReference>
<dbReference type="GO" id="GO:0005886">
    <property type="term" value="C:plasma membrane"/>
    <property type="evidence" value="ECO:0007669"/>
    <property type="project" value="TreeGrafter"/>
</dbReference>
<reference evidence="10" key="1">
    <citation type="submission" date="2015-07" db="EMBL/GenBank/DDBJ databases">
        <title>Fjat-10053 dsm26.</title>
        <authorList>
            <person name="Liu B."/>
            <person name="Wang J."/>
            <person name="Zhu Y."/>
            <person name="Liu G."/>
            <person name="Chen Q."/>
            <person name="Chen Z."/>
            <person name="Lan J."/>
            <person name="Che J."/>
            <person name="Ge C."/>
            <person name="Shi H."/>
            <person name="Pan Z."/>
            <person name="Liu X."/>
        </authorList>
    </citation>
    <scope>NUCLEOTIDE SEQUENCE [LARGE SCALE GENOMIC DNA]</scope>
    <source>
        <strain evidence="10">DSM 26</strain>
    </source>
</reference>
<gene>
    <name evidence="9" type="ORF">AFK71_10020</name>
</gene>
<accession>A0A0L0QK04</accession>
<sequence>MKKNLFNECIAEAIGTFLFVFLGIGSVAVLIMMDIGITYWEMAMVWGISVALAIYCTAHISGGHINPAVTISMAIWNKFPFRKVIPYILAQIIGAFFAAVCNYGLYHSIIANYEKTESIVRNTSSGAMTANIFVTFPAENINLLTAFGIEFLITMILMLVIFVVINNTNVQSSGLGATIIGLTIAVCGLAFGPLTGFAMNPARDLGPRIFTLISGWGEVALGPNYYGLIIPILAPILGAIFAGVVYFKVLVPTMENKTKVKEMRVEEEKPKYI</sequence>
<dbReference type="PATRIC" id="fig|1473.5.peg.501"/>
<evidence type="ECO:0000313" key="10">
    <source>
        <dbReference type="Proteomes" id="UP000036780"/>
    </source>
</evidence>
<comment type="similarity">
    <text evidence="2 7">Belongs to the MIP/aquaporin (TC 1.A.8) family.</text>
</comment>
<evidence type="ECO:0000256" key="1">
    <source>
        <dbReference type="ARBA" id="ARBA00004141"/>
    </source>
</evidence>
<dbReference type="PANTHER" id="PTHR43829:SF9">
    <property type="entry name" value="AQUAPORIN-9"/>
    <property type="match status" value="1"/>
</dbReference>
<dbReference type="PROSITE" id="PS00221">
    <property type="entry name" value="MIP"/>
    <property type="match status" value="1"/>
</dbReference>
<dbReference type="Gene3D" id="1.20.1080.10">
    <property type="entry name" value="Glycerol uptake facilitator protein"/>
    <property type="match status" value="1"/>
</dbReference>
<feature type="transmembrane region" description="Helical" evidence="8">
    <location>
        <begin position="84"/>
        <end position="106"/>
    </location>
</feature>
<comment type="subcellular location">
    <subcellularLocation>
        <location evidence="1">Membrane</location>
        <topology evidence="1">Multi-pass membrane protein</topology>
    </subcellularLocation>
</comment>
<protein>
    <submittedName>
        <fullName evidence="9">Glycerol uptake facilitator GlpF</fullName>
    </submittedName>
</protein>
<dbReference type="InterPro" id="IPR000425">
    <property type="entry name" value="MIP"/>
</dbReference>
<evidence type="ECO:0000256" key="3">
    <source>
        <dbReference type="ARBA" id="ARBA00022448"/>
    </source>
</evidence>
<feature type="transmembrane region" description="Helical" evidence="8">
    <location>
        <begin position="43"/>
        <end position="63"/>
    </location>
</feature>
<dbReference type="PRINTS" id="PR00783">
    <property type="entry name" value="MINTRINSICP"/>
</dbReference>
<keyword evidence="3 7" id="KW-0813">Transport</keyword>
<dbReference type="Proteomes" id="UP000036780">
    <property type="component" value="Unassembled WGS sequence"/>
</dbReference>
<dbReference type="AlphaFoldDB" id="A0A0L0QK04"/>
<evidence type="ECO:0000256" key="8">
    <source>
        <dbReference type="SAM" id="Phobius"/>
    </source>
</evidence>
<name>A0A0L0QK04_VIRPA</name>
<proteinExistence type="inferred from homology"/>
<dbReference type="EMBL" id="LGTO01000007">
    <property type="protein sequence ID" value="KNE18912.1"/>
    <property type="molecule type" value="Genomic_DNA"/>
</dbReference>
<dbReference type="RefSeq" id="WP_072741805.1">
    <property type="nucleotide sequence ID" value="NZ_CP073011.1"/>
</dbReference>
<dbReference type="OrthoDB" id="9807293at2"/>
<dbReference type="PANTHER" id="PTHR43829">
    <property type="entry name" value="AQUAPORIN OR AQUAGLYCEROPORIN RELATED"/>
    <property type="match status" value="1"/>
</dbReference>
<feature type="transmembrane region" description="Helical" evidence="8">
    <location>
        <begin position="177"/>
        <end position="199"/>
    </location>
</feature>
<evidence type="ECO:0000313" key="9">
    <source>
        <dbReference type="EMBL" id="KNE18912.1"/>
    </source>
</evidence>
<comment type="caution">
    <text evidence="9">The sequence shown here is derived from an EMBL/GenBank/DDBJ whole genome shotgun (WGS) entry which is preliminary data.</text>
</comment>
<keyword evidence="6 8" id="KW-0472">Membrane</keyword>
<dbReference type="SUPFAM" id="SSF81338">
    <property type="entry name" value="Aquaporin-like"/>
    <property type="match status" value="1"/>
</dbReference>
<dbReference type="InterPro" id="IPR022357">
    <property type="entry name" value="MIP_CS"/>
</dbReference>
<feature type="transmembrane region" description="Helical" evidence="8">
    <location>
        <begin position="12"/>
        <end position="37"/>
    </location>
</feature>
<evidence type="ECO:0000256" key="2">
    <source>
        <dbReference type="ARBA" id="ARBA00006175"/>
    </source>
</evidence>
<dbReference type="Pfam" id="PF00230">
    <property type="entry name" value="MIP"/>
    <property type="match status" value="1"/>
</dbReference>
<evidence type="ECO:0000256" key="5">
    <source>
        <dbReference type="ARBA" id="ARBA00022989"/>
    </source>
</evidence>
<keyword evidence="4 7" id="KW-0812">Transmembrane</keyword>
<dbReference type="InterPro" id="IPR050363">
    <property type="entry name" value="MIP/Aquaporin"/>
</dbReference>
<dbReference type="GO" id="GO:0015254">
    <property type="term" value="F:glycerol channel activity"/>
    <property type="evidence" value="ECO:0007669"/>
    <property type="project" value="TreeGrafter"/>
</dbReference>
<keyword evidence="10" id="KW-1185">Reference proteome</keyword>